<proteinExistence type="predicted"/>
<sequence length="319" mass="37800">MRSGVIDLEAYYAKTSYSSLRALFYFYDKLYTCNFYEFERDQLHREGGSLKHYDKIKLLVDHELLEVIDRNALDKSLVKDDRLQLFLKILDEKESDYSKKYNILREASSRLYNNSRENASIEEIVSVDNHVTNLRNSHRYLISVRERLYGIILSANLEQEIYPTLSMDSFDCLDFTEKKTFICNILVRNIPIPDESIPLIDIIQYKNEEVNKLHYKRLLAWMNRFSKEDLNESEIVEEIESLLEENRRALTLAGMKYRLINMEFALKILPNIIEKLAKLKFSELFEPYIKMRQAKISLFEDEVKAKGNELAFIVNLQKK</sequence>
<evidence type="ECO:0000313" key="1">
    <source>
        <dbReference type="EMBL" id="CUP25515.1"/>
    </source>
</evidence>
<gene>
    <name evidence="1" type="ORF">ERS852511_01580</name>
</gene>
<name>A0A173VUS1_BACT4</name>
<reference evidence="1 2" key="1">
    <citation type="submission" date="2015-09" db="EMBL/GenBank/DDBJ databases">
        <authorList>
            <consortium name="Pathogen Informatics"/>
        </authorList>
    </citation>
    <scope>NUCLEOTIDE SEQUENCE [LARGE SCALE GENOMIC DNA]</scope>
    <source>
        <strain evidence="1 2">2789STDY5834899</strain>
    </source>
</reference>
<accession>A0A173VUS1</accession>
<organism evidence="1 2">
    <name type="scientific">Bacteroides thetaiotaomicron</name>
    <dbReference type="NCBI Taxonomy" id="818"/>
    <lineage>
        <taxon>Bacteria</taxon>
        <taxon>Pseudomonadati</taxon>
        <taxon>Bacteroidota</taxon>
        <taxon>Bacteroidia</taxon>
        <taxon>Bacteroidales</taxon>
        <taxon>Bacteroidaceae</taxon>
        <taxon>Bacteroides</taxon>
    </lineage>
</organism>
<evidence type="ECO:0000313" key="2">
    <source>
        <dbReference type="Proteomes" id="UP000095576"/>
    </source>
</evidence>
<dbReference type="EMBL" id="CZAP01000004">
    <property type="protein sequence ID" value="CUP25515.1"/>
    <property type="molecule type" value="Genomic_DNA"/>
</dbReference>
<dbReference type="Proteomes" id="UP000095576">
    <property type="component" value="Unassembled WGS sequence"/>
</dbReference>
<protein>
    <submittedName>
        <fullName evidence="1">Uncharacterized protein</fullName>
    </submittedName>
</protein>
<dbReference type="AlphaFoldDB" id="A0A173VUS1"/>
<dbReference type="RefSeq" id="WP_048692372.1">
    <property type="nucleotide sequence ID" value="NZ_CP083682.1"/>
</dbReference>